<dbReference type="GO" id="GO:0005737">
    <property type="term" value="C:cytoplasm"/>
    <property type="evidence" value="ECO:0007669"/>
    <property type="project" value="UniProtKB-SubCell"/>
</dbReference>
<comment type="subcellular location">
    <subcellularLocation>
        <location evidence="4">Cytoplasm</location>
    </subcellularLocation>
</comment>
<dbReference type="InterPro" id="IPR016181">
    <property type="entry name" value="Acyl_CoA_acyltransferase"/>
</dbReference>
<evidence type="ECO:0000256" key="4">
    <source>
        <dbReference type="HAMAP-Rule" id="MF_00689"/>
    </source>
</evidence>
<evidence type="ECO:0000313" key="8">
    <source>
        <dbReference type="Proteomes" id="UP000199527"/>
    </source>
</evidence>
<dbReference type="NCBIfam" id="NF002345">
    <property type="entry name" value="PRK01305.2-2"/>
    <property type="match status" value="1"/>
</dbReference>
<feature type="domain" description="N-end aminoacyl transferase N-terminal" evidence="5">
    <location>
        <begin position="16"/>
        <end position="83"/>
    </location>
</feature>
<keyword evidence="3 4" id="KW-0012">Acyltransferase</keyword>
<accession>A0A1G8NCQ6</accession>
<dbReference type="InterPro" id="IPR007472">
    <property type="entry name" value="N-end_Aminoacyl_Trfase_C"/>
</dbReference>
<comment type="similarity">
    <text evidence="4">Belongs to the R-transferase family. Bpt subfamily.</text>
</comment>
<dbReference type="Pfam" id="PF04376">
    <property type="entry name" value="ATE_N"/>
    <property type="match status" value="1"/>
</dbReference>
<dbReference type="SUPFAM" id="SSF55729">
    <property type="entry name" value="Acyl-CoA N-acyltransferases (Nat)"/>
    <property type="match status" value="1"/>
</dbReference>
<reference evidence="8" key="1">
    <citation type="submission" date="2016-10" db="EMBL/GenBank/DDBJ databases">
        <authorList>
            <person name="Varghese N."/>
            <person name="Submissions S."/>
        </authorList>
    </citation>
    <scope>NUCLEOTIDE SEQUENCE [LARGE SCALE GENOMIC DNA]</scope>
    <source>
        <strain evidence="8">DSM 23317</strain>
    </source>
</reference>
<feature type="domain" description="N-end rule aminoacyl transferase C-terminal" evidence="6">
    <location>
        <begin position="102"/>
        <end position="223"/>
    </location>
</feature>
<sequence length="232" mass="27166">MSEVSRLPVGLSQPFDCSYRPEKKEQLLIVQSKMTPAHFEGLMRLGFRRSGSDVYRPHCPECRSCQPIRVEAARFRPSRSQKRILAKNRDLIWSQVDTPTDEHRRLYHDYIRLRHHDGPMFPPTDEQFNRFLPCSWLPQRYLEARLDGRLVLVAVTDELEHALSAVYTFFAPDLAQRSLGVLGILKQLELAQQRNKAFLYLGYQIDECRKMAYKTHYRPYQVLVTGGWQAID</sequence>
<evidence type="ECO:0000259" key="6">
    <source>
        <dbReference type="Pfam" id="PF04377"/>
    </source>
</evidence>
<proteinExistence type="inferred from homology"/>
<comment type="catalytic activity">
    <reaction evidence="4">
        <text>N-terminal L-aspartyl-[protein] + L-leucyl-tRNA(Leu) = N-terminal L-leucyl-L-aspartyl-[protein] + tRNA(Leu) + H(+)</text>
        <dbReference type="Rhea" id="RHEA:50420"/>
        <dbReference type="Rhea" id="RHEA-COMP:9613"/>
        <dbReference type="Rhea" id="RHEA-COMP:9622"/>
        <dbReference type="Rhea" id="RHEA-COMP:12669"/>
        <dbReference type="Rhea" id="RHEA-COMP:12674"/>
        <dbReference type="ChEBI" id="CHEBI:15378"/>
        <dbReference type="ChEBI" id="CHEBI:64720"/>
        <dbReference type="ChEBI" id="CHEBI:78442"/>
        <dbReference type="ChEBI" id="CHEBI:78494"/>
        <dbReference type="ChEBI" id="CHEBI:133042"/>
        <dbReference type="EC" id="2.3.2.29"/>
    </reaction>
</comment>
<dbReference type="PIRSF" id="PIRSF037208">
    <property type="entry name" value="ATE_pro_prd"/>
    <property type="match status" value="1"/>
</dbReference>
<dbReference type="PANTHER" id="PTHR21367">
    <property type="entry name" value="ARGININE-TRNA-PROTEIN TRANSFERASE 1"/>
    <property type="match status" value="1"/>
</dbReference>
<dbReference type="InterPro" id="IPR030700">
    <property type="entry name" value="N-end_Aminoacyl_Trfase"/>
</dbReference>
<dbReference type="Pfam" id="PF04377">
    <property type="entry name" value="ATE_C"/>
    <property type="match status" value="1"/>
</dbReference>
<dbReference type="PANTHER" id="PTHR21367:SF1">
    <property type="entry name" value="ARGINYL-TRNA--PROTEIN TRANSFERASE 1"/>
    <property type="match status" value="1"/>
</dbReference>
<dbReference type="HAMAP" id="MF_00689">
    <property type="entry name" value="Bpt"/>
    <property type="match status" value="1"/>
</dbReference>
<dbReference type="GO" id="GO:0008914">
    <property type="term" value="F:leucyl-tRNA--protein transferase activity"/>
    <property type="evidence" value="ECO:0007669"/>
    <property type="project" value="UniProtKB-UniRule"/>
</dbReference>
<organism evidence="7 8">
    <name type="scientific">Ferrimonas sediminum</name>
    <dbReference type="NCBI Taxonomy" id="718193"/>
    <lineage>
        <taxon>Bacteria</taxon>
        <taxon>Pseudomonadati</taxon>
        <taxon>Pseudomonadota</taxon>
        <taxon>Gammaproteobacteria</taxon>
        <taxon>Alteromonadales</taxon>
        <taxon>Ferrimonadaceae</taxon>
        <taxon>Ferrimonas</taxon>
    </lineage>
</organism>
<evidence type="ECO:0000256" key="3">
    <source>
        <dbReference type="ARBA" id="ARBA00023315"/>
    </source>
</evidence>
<dbReference type="RefSeq" id="WP_090362864.1">
    <property type="nucleotide sequence ID" value="NZ_FNEM01000003.1"/>
</dbReference>
<evidence type="ECO:0000259" key="5">
    <source>
        <dbReference type="Pfam" id="PF04376"/>
    </source>
</evidence>
<keyword evidence="8" id="KW-1185">Reference proteome</keyword>
<keyword evidence="2 4" id="KW-0808">Transferase</keyword>
<dbReference type="GO" id="GO:0071596">
    <property type="term" value="P:ubiquitin-dependent protein catabolic process via the N-end rule pathway"/>
    <property type="evidence" value="ECO:0007669"/>
    <property type="project" value="InterPro"/>
</dbReference>
<protein>
    <recommendedName>
        <fullName evidence="4">Aspartate/glutamate leucyltransferase</fullName>
        <ecNumber evidence="4">2.3.2.29</ecNumber>
    </recommendedName>
</protein>
<dbReference type="NCBIfam" id="NF002346">
    <property type="entry name" value="PRK01305.2-3"/>
    <property type="match status" value="1"/>
</dbReference>
<dbReference type="Proteomes" id="UP000199527">
    <property type="component" value="Unassembled WGS sequence"/>
</dbReference>
<dbReference type="OrthoDB" id="9782022at2"/>
<name>A0A1G8NCQ6_9GAMM</name>
<evidence type="ECO:0000313" key="7">
    <source>
        <dbReference type="EMBL" id="SDI77915.1"/>
    </source>
</evidence>
<dbReference type="NCBIfam" id="NF002342">
    <property type="entry name" value="PRK01305.1-3"/>
    <property type="match status" value="1"/>
</dbReference>
<dbReference type="EMBL" id="FNEM01000003">
    <property type="protein sequence ID" value="SDI77915.1"/>
    <property type="molecule type" value="Genomic_DNA"/>
</dbReference>
<dbReference type="EC" id="2.3.2.29" evidence="4"/>
<dbReference type="InterPro" id="IPR017138">
    <property type="entry name" value="Asp_Glu_LeuTrfase"/>
</dbReference>
<comment type="catalytic activity">
    <reaction evidence="4">
        <text>N-terminal L-glutamyl-[protein] + L-leucyl-tRNA(Leu) = N-terminal L-leucyl-L-glutamyl-[protein] + tRNA(Leu) + H(+)</text>
        <dbReference type="Rhea" id="RHEA:50412"/>
        <dbReference type="Rhea" id="RHEA-COMP:9613"/>
        <dbReference type="Rhea" id="RHEA-COMP:9622"/>
        <dbReference type="Rhea" id="RHEA-COMP:12664"/>
        <dbReference type="Rhea" id="RHEA-COMP:12668"/>
        <dbReference type="ChEBI" id="CHEBI:15378"/>
        <dbReference type="ChEBI" id="CHEBI:64721"/>
        <dbReference type="ChEBI" id="CHEBI:78442"/>
        <dbReference type="ChEBI" id="CHEBI:78494"/>
        <dbReference type="ChEBI" id="CHEBI:133041"/>
        <dbReference type="EC" id="2.3.2.29"/>
    </reaction>
</comment>
<evidence type="ECO:0000256" key="1">
    <source>
        <dbReference type="ARBA" id="ARBA00022490"/>
    </source>
</evidence>
<gene>
    <name evidence="4" type="primary">bpt</name>
    <name evidence="7" type="ORF">SAMN04488540_10386</name>
</gene>
<comment type="function">
    <text evidence="4">Functions in the N-end rule pathway of protein degradation where it conjugates Leu from its aminoacyl-tRNA to the N-termini of proteins containing an N-terminal aspartate or glutamate.</text>
</comment>
<evidence type="ECO:0000256" key="2">
    <source>
        <dbReference type="ARBA" id="ARBA00022679"/>
    </source>
</evidence>
<dbReference type="InterPro" id="IPR007471">
    <property type="entry name" value="N-end_Aminoacyl_Trfase_N"/>
</dbReference>
<dbReference type="GO" id="GO:0004057">
    <property type="term" value="F:arginyl-tRNA--protein transferase activity"/>
    <property type="evidence" value="ECO:0007669"/>
    <property type="project" value="InterPro"/>
</dbReference>
<keyword evidence="1 4" id="KW-0963">Cytoplasm</keyword>
<dbReference type="AlphaFoldDB" id="A0A1G8NCQ6"/>